<dbReference type="Proteomes" id="UP001357485">
    <property type="component" value="Unassembled WGS sequence"/>
</dbReference>
<name>A0ABR0M317_9PEZI</name>
<protein>
    <submittedName>
        <fullName evidence="2">Uncharacterized protein</fullName>
    </submittedName>
</protein>
<comment type="caution">
    <text evidence="2">The sequence shown here is derived from an EMBL/GenBank/DDBJ whole genome shotgun (WGS) entry which is preliminary data.</text>
</comment>
<feature type="non-terminal residue" evidence="2">
    <location>
        <position position="1"/>
    </location>
</feature>
<feature type="non-terminal residue" evidence="2">
    <location>
        <position position="94"/>
    </location>
</feature>
<dbReference type="EMBL" id="JAVRRA010003290">
    <property type="protein sequence ID" value="KAK5276575.1"/>
    <property type="molecule type" value="Genomic_DNA"/>
</dbReference>
<keyword evidence="3" id="KW-1185">Reference proteome</keyword>
<sequence>LEEHRGPQLRQQAPRAAHVLRADRPPARGRHAVGDGLWRGLPRGLGPAGLGHLRARQVRAEARAEVSGRADGPQAGGYQEDHHWALASRPCRQV</sequence>
<feature type="region of interest" description="Disordered" evidence="1">
    <location>
        <begin position="60"/>
        <end position="94"/>
    </location>
</feature>
<evidence type="ECO:0000313" key="2">
    <source>
        <dbReference type="EMBL" id="KAK5276575.1"/>
    </source>
</evidence>
<organism evidence="2 3">
    <name type="scientific">Cryomyces antarcticus</name>
    <dbReference type="NCBI Taxonomy" id="329879"/>
    <lineage>
        <taxon>Eukaryota</taxon>
        <taxon>Fungi</taxon>
        <taxon>Dikarya</taxon>
        <taxon>Ascomycota</taxon>
        <taxon>Pezizomycotina</taxon>
        <taxon>Dothideomycetes</taxon>
        <taxon>Dothideomycetes incertae sedis</taxon>
        <taxon>Cryomyces</taxon>
    </lineage>
</organism>
<accession>A0ABR0M317</accession>
<feature type="region of interest" description="Disordered" evidence="1">
    <location>
        <begin position="1"/>
        <end position="40"/>
    </location>
</feature>
<gene>
    <name evidence="2" type="ORF">LTR16_010991</name>
</gene>
<evidence type="ECO:0000256" key="1">
    <source>
        <dbReference type="SAM" id="MobiDB-lite"/>
    </source>
</evidence>
<evidence type="ECO:0000313" key="3">
    <source>
        <dbReference type="Proteomes" id="UP001357485"/>
    </source>
</evidence>
<reference evidence="2 3" key="1">
    <citation type="submission" date="2023-08" db="EMBL/GenBank/DDBJ databases">
        <title>Black Yeasts Isolated from many extreme environments.</title>
        <authorList>
            <person name="Coleine C."/>
            <person name="Stajich J.E."/>
            <person name="Selbmann L."/>
        </authorList>
    </citation>
    <scope>NUCLEOTIDE SEQUENCE [LARGE SCALE GENOMIC DNA]</scope>
    <source>
        <strain evidence="2 3">CCFEE 536</strain>
    </source>
</reference>
<proteinExistence type="predicted"/>